<feature type="non-terminal residue" evidence="1">
    <location>
        <position position="1"/>
    </location>
</feature>
<comment type="caution">
    <text evidence="1">The sequence shown here is derived from an EMBL/GenBank/DDBJ whole genome shotgun (WGS) entry which is preliminary data.</text>
</comment>
<evidence type="ECO:0000313" key="1">
    <source>
        <dbReference type="EMBL" id="KKN48690.1"/>
    </source>
</evidence>
<proteinExistence type="predicted"/>
<reference evidence="1" key="1">
    <citation type="journal article" date="2015" name="Nature">
        <title>Complex archaea that bridge the gap between prokaryotes and eukaryotes.</title>
        <authorList>
            <person name="Spang A."/>
            <person name="Saw J.H."/>
            <person name="Jorgensen S.L."/>
            <person name="Zaremba-Niedzwiedzka K."/>
            <person name="Martijn J."/>
            <person name="Lind A.E."/>
            <person name="van Eijk R."/>
            <person name="Schleper C."/>
            <person name="Guy L."/>
            <person name="Ettema T.J."/>
        </authorList>
    </citation>
    <scope>NUCLEOTIDE SEQUENCE</scope>
</reference>
<accession>A0A0F9QWF7</accession>
<sequence>TDALQGQATGFLRPLIARGTEESLLAQGSAIGDIERFGARQAGGRGQFGIDRLLAQTGSEFGRQRAGIPLNVFTNTIQNFLPLLAQRVAAESQLAQGALQGSQQFSRVSGGAQAQAINRIQAGQPPESKDLSGVGAALSIAAILATGGTATPLVAAGAAGAGAGAFGPGF</sequence>
<dbReference type="AlphaFoldDB" id="A0A0F9QWF7"/>
<dbReference type="EMBL" id="LAZR01001208">
    <property type="protein sequence ID" value="KKN48690.1"/>
    <property type="molecule type" value="Genomic_DNA"/>
</dbReference>
<gene>
    <name evidence="1" type="ORF">LCGC14_0650090</name>
</gene>
<organism evidence="1">
    <name type="scientific">marine sediment metagenome</name>
    <dbReference type="NCBI Taxonomy" id="412755"/>
    <lineage>
        <taxon>unclassified sequences</taxon>
        <taxon>metagenomes</taxon>
        <taxon>ecological metagenomes</taxon>
    </lineage>
</organism>
<protein>
    <submittedName>
        <fullName evidence="1">Uncharacterized protein</fullName>
    </submittedName>
</protein>
<name>A0A0F9QWF7_9ZZZZ</name>